<accession>N1PBG9</accession>
<feature type="transmembrane region" description="Helical" evidence="1">
    <location>
        <begin position="16"/>
        <end position="37"/>
    </location>
</feature>
<keyword evidence="1" id="KW-0812">Transmembrane</keyword>
<keyword evidence="3" id="KW-1185">Reference proteome</keyword>
<evidence type="ECO:0000313" key="2">
    <source>
        <dbReference type="EMBL" id="EME38287.1"/>
    </source>
</evidence>
<evidence type="ECO:0000256" key="1">
    <source>
        <dbReference type="SAM" id="Phobius"/>
    </source>
</evidence>
<protein>
    <submittedName>
        <fullName evidence="2">Uncharacterized protein</fullName>
    </submittedName>
</protein>
<dbReference type="EMBL" id="KB446547">
    <property type="protein sequence ID" value="EME38287.1"/>
    <property type="molecule type" value="Genomic_DNA"/>
</dbReference>
<sequence>MGNEKDLLKPAPRHNVAALTKALAGPYGAAMCLFGLSQDRQMKLLLRPPKLIASSSPSPWHLLTTTFPKRGQQPLSETMATIYGAICDLKQLGSATTTIGTRPKTTSRYIAPWSASWQRKA</sequence>
<dbReference type="AlphaFoldDB" id="N1PBG9"/>
<dbReference type="Proteomes" id="UP000016933">
    <property type="component" value="Unassembled WGS sequence"/>
</dbReference>
<dbReference type="OrthoDB" id="10254720at2759"/>
<keyword evidence="1" id="KW-1133">Transmembrane helix</keyword>
<reference evidence="2 3" key="2">
    <citation type="journal article" date="2012" name="PLoS Pathog.">
        <title>Diverse lifestyles and strategies of plant pathogenesis encoded in the genomes of eighteen Dothideomycetes fungi.</title>
        <authorList>
            <person name="Ohm R.A."/>
            <person name="Feau N."/>
            <person name="Henrissat B."/>
            <person name="Schoch C.L."/>
            <person name="Horwitz B.A."/>
            <person name="Barry K.W."/>
            <person name="Condon B.J."/>
            <person name="Copeland A.C."/>
            <person name="Dhillon B."/>
            <person name="Glaser F."/>
            <person name="Hesse C.N."/>
            <person name="Kosti I."/>
            <person name="LaButti K."/>
            <person name="Lindquist E.A."/>
            <person name="Lucas S."/>
            <person name="Salamov A.A."/>
            <person name="Bradshaw R.E."/>
            <person name="Ciuffetti L."/>
            <person name="Hamelin R.C."/>
            <person name="Kema G.H.J."/>
            <person name="Lawrence C."/>
            <person name="Scott J.A."/>
            <person name="Spatafora J.W."/>
            <person name="Turgeon B.G."/>
            <person name="de Wit P.J.G.M."/>
            <person name="Zhong S."/>
            <person name="Goodwin S.B."/>
            <person name="Grigoriev I.V."/>
        </authorList>
    </citation>
    <scope>NUCLEOTIDE SEQUENCE [LARGE SCALE GENOMIC DNA]</scope>
    <source>
        <strain evidence="3">NZE10 / CBS 128990</strain>
    </source>
</reference>
<dbReference type="HOGENOM" id="CLU_2038008_0_0_1"/>
<evidence type="ECO:0000313" key="3">
    <source>
        <dbReference type="Proteomes" id="UP000016933"/>
    </source>
</evidence>
<reference evidence="3" key="1">
    <citation type="journal article" date="2012" name="PLoS Genet.">
        <title>The genomes of the fungal plant pathogens Cladosporium fulvum and Dothistroma septosporum reveal adaptation to different hosts and lifestyles but also signatures of common ancestry.</title>
        <authorList>
            <person name="de Wit P.J.G.M."/>
            <person name="van der Burgt A."/>
            <person name="Oekmen B."/>
            <person name="Stergiopoulos I."/>
            <person name="Abd-Elsalam K.A."/>
            <person name="Aerts A.L."/>
            <person name="Bahkali A.H."/>
            <person name="Beenen H.G."/>
            <person name="Chettri P."/>
            <person name="Cox M.P."/>
            <person name="Datema E."/>
            <person name="de Vries R.P."/>
            <person name="Dhillon B."/>
            <person name="Ganley A.R."/>
            <person name="Griffiths S.A."/>
            <person name="Guo Y."/>
            <person name="Hamelin R.C."/>
            <person name="Henrissat B."/>
            <person name="Kabir M.S."/>
            <person name="Jashni M.K."/>
            <person name="Kema G."/>
            <person name="Klaubauf S."/>
            <person name="Lapidus A."/>
            <person name="Levasseur A."/>
            <person name="Lindquist E."/>
            <person name="Mehrabi R."/>
            <person name="Ohm R.A."/>
            <person name="Owen T.J."/>
            <person name="Salamov A."/>
            <person name="Schwelm A."/>
            <person name="Schijlen E."/>
            <person name="Sun H."/>
            <person name="van den Burg H.A."/>
            <person name="van Ham R.C.H.J."/>
            <person name="Zhang S."/>
            <person name="Goodwin S.B."/>
            <person name="Grigoriev I.V."/>
            <person name="Collemare J."/>
            <person name="Bradshaw R.E."/>
        </authorList>
    </citation>
    <scope>NUCLEOTIDE SEQUENCE [LARGE SCALE GENOMIC DNA]</scope>
    <source>
        <strain evidence="3">NZE10 / CBS 128990</strain>
    </source>
</reference>
<keyword evidence="1" id="KW-0472">Membrane</keyword>
<gene>
    <name evidence="2" type="ORF">DOTSEDRAFT_29351</name>
</gene>
<organism evidence="2 3">
    <name type="scientific">Dothistroma septosporum (strain NZE10 / CBS 128990)</name>
    <name type="common">Red band needle blight fungus</name>
    <name type="synonym">Mycosphaerella pini</name>
    <dbReference type="NCBI Taxonomy" id="675120"/>
    <lineage>
        <taxon>Eukaryota</taxon>
        <taxon>Fungi</taxon>
        <taxon>Dikarya</taxon>
        <taxon>Ascomycota</taxon>
        <taxon>Pezizomycotina</taxon>
        <taxon>Dothideomycetes</taxon>
        <taxon>Dothideomycetidae</taxon>
        <taxon>Mycosphaerellales</taxon>
        <taxon>Mycosphaerellaceae</taxon>
        <taxon>Dothistroma</taxon>
    </lineage>
</organism>
<proteinExistence type="predicted"/>
<name>N1PBG9_DOTSN</name>